<evidence type="ECO:0000259" key="2">
    <source>
        <dbReference type="Pfam" id="PF13699"/>
    </source>
</evidence>
<evidence type="ECO:0000256" key="1">
    <source>
        <dbReference type="SAM" id="MobiDB-lite"/>
    </source>
</evidence>
<feature type="compositionally biased region" description="Polar residues" evidence="1">
    <location>
        <begin position="1"/>
        <end position="22"/>
    </location>
</feature>
<feature type="compositionally biased region" description="Low complexity" evidence="1">
    <location>
        <begin position="25"/>
        <end position="38"/>
    </location>
</feature>
<dbReference type="Proteomes" id="UP001611383">
    <property type="component" value="Chromosome"/>
</dbReference>
<gene>
    <name evidence="3" type="ORF">F0U60_20285</name>
</gene>
<dbReference type="EMBL" id="CP043494">
    <property type="protein sequence ID" value="WNG46194.1"/>
    <property type="molecule type" value="Genomic_DNA"/>
</dbReference>
<accession>A0ABY9WQW3</accession>
<name>A0ABY9WQW3_9BACT</name>
<sequence length="458" mass="49668">MMRRVSSPQMQRARSSLPGSDVTQRRSCTCASPSCASSPCAECRKKHPGPQRETGSAASEVGSLVPEVLREPGMSLDPAVQKDMESRFGHDFSRVRVHTDVRAAESARSVHARAYTVGEHIVFGNGQYAPRSFSGRRLLAHELTHVVQQRPLPHSGLPLAHRAPLETARHGPVRGLELGALDSPAEHEAEVMADAVGGANEGAVARTSRSISTGTPVLLRRDAGTGSPAPASGSTVSCQCASDTEVDYDDETYRYIRSIASLINVISAQQGVSSVAVAGAIADEYNTRRGSRALLDEAQDAVLDSLPEASIDVDRYFDFHSKLLNTLENDVGMANIKVRTALELTESGELSVPGSPRSAIRVSEIINFLLTNRGTVTTTVAVIARAQRLFDSHLTNYPREMRDAVYVEYFKQGERYYNRFSANLEANPSHTVCPGEGGCRARFNHSQLHEALRPTPRP</sequence>
<organism evidence="3 4">
    <name type="scientific">Archangium minus</name>
    <dbReference type="NCBI Taxonomy" id="83450"/>
    <lineage>
        <taxon>Bacteria</taxon>
        <taxon>Pseudomonadati</taxon>
        <taxon>Myxococcota</taxon>
        <taxon>Myxococcia</taxon>
        <taxon>Myxococcales</taxon>
        <taxon>Cystobacterineae</taxon>
        <taxon>Archangiaceae</taxon>
        <taxon>Archangium</taxon>
    </lineage>
</organism>
<protein>
    <submittedName>
        <fullName evidence="3">DUF4157 domain-containing protein</fullName>
    </submittedName>
</protein>
<feature type="domain" description="eCIS core" evidence="2">
    <location>
        <begin position="76"/>
        <end position="150"/>
    </location>
</feature>
<dbReference type="InterPro" id="IPR025295">
    <property type="entry name" value="eCIS_core_dom"/>
</dbReference>
<dbReference type="Pfam" id="PF13699">
    <property type="entry name" value="eCIS_core"/>
    <property type="match status" value="1"/>
</dbReference>
<keyword evidence="4" id="KW-1185">Reference proteome</keyword>
<feature type="region of interest" description="Disordered" evidence="1">
    <location>
        <begin position="1"/>
        <end position="38"/>
    </location>
</feature>
<reference evidence="3 4" key="1">
    <citation type="submission" date="2019-08" db="EMBL/GenBank/DDBJ databases">
        <title>Archangium and Cystobacter genomes.</title>
        <authorList>
            <person name="Chen I.-C.K."/>
            <person name="Wielgoss S."/>
        </authorList>
    </citation>
    <scope>NUCLEOTIDE SEQUENCE [LARGE SCALE GENOMIC DNA]</scope>
    <source>
        <strain evidence="3 4">Cbm 6</strain>
    </source>
</reference>
<proteinExistence type="predicted"/>
<evidence type="ECO:0000313" key="4">
    <source>
        <dbReference type="Proteomes" id="UP001611383"/>
    </source>
</evidence>
<evidence type="ECO:0000313" key="3">
    <source>
        <dbReference type="EMBL" id="WNG46194.1"/>
    </source>
</evidence>